<dbReference type="GO" id="GO:0008233">
    <property type="term" value="F:peptidase activity"/>
    <property type="evidence" value="ECO:0007669"/>
    <property type="project" value="UniProtKB-KW"/>
</dbReference>
<feature type="non-terminal residue" evidence="9">
    <location>
        <position position="154"/>
    </location>
</feature>
<dbReference type="GO" id="GO:0004519">
    <property type="term" value="F:endonuclease activity"/>
    <property type="evidence" value="ECO:0007669"/>
    <property type="project" value="UniProtKB-KW"/>
</dbReference>
<dbReference type="PANTHER" id="PTHR24559">
    <property type="entry name" value="TRANSPOSON TY3-I GAG-POL POLYPROTEIN"/>
    <property type="match status" value="1"/>
</dbReference>
<accession>A0A371E035</accession>
<evidence type="ECO:0000256" key="5">
    <source>
        <dbReference type="ARBA" id="ARBA00022759"/>
    </source>
</evidence>
<dbReference type="InterPro" id="IPR000477">
    <property type="entry name" value="RT_dom"/>
</dbReference>
<keyword evidence="4" id="KW-0540">Nuclease</keyword>
<dbReference type="GO" id="GO:0006508">
    <property type="term" value="P:proteolysis"/>
    <property type="evidence" value="ECO:0007669"/>
    <property type="project" value="UniProtKB-KW"/>
</dbReference>
<evidence type="ECO:0000256" key="3">
    <source>
        <dbReference type="ARBA" id="ARBA00022695"/>
    </source>
</evidence>
<name>A0A371E035_MUCPR</name>
<protein>
    <submittedName>
        <fullName evidence="9">Retrovirus-related Pol polyprotein from transposon 17.6</fullName>
    </submittedName>
</protein>
<dbReference type="EMBL" id="QJKJ01017837">
    <property type="protein sequence ID" value="RDX58101.1"/>
    <property type="molecule type" value="Genomic_DNA"/>
</dbReference>
<reference evidence="9" key="1">
    <citation type="submission" date="2018-05" db="EMBL/GenBank/DDBJ databases">
        <title>Draft genome of Mucuna pruriens seed.</title>
        <authorList>
            <person name="Nnadi N.E."/>
            <person name="Vos R."/>
            <person name="Hasami M.H."/>
            <person name="Devisetty U.K."/>
            <person name="Aguiy J.C."/>
        </authorList>
    </citation>
    <scope>NUCLEOTIDE SEQUENCE [LARGE SCALE GENOMIC DNA]</scope>
    <source>
        <strain evidence="9">JCA_2017</strain>
    </source>
</reference>
<proteinExistence type="predicted"/>
<dbReference type="InterPro" id="IPR043128">
    <property type="entry name" value="Rev_trsase/Diguanyl_cyclase"/>
</dbReference>
<dbReference type="Gene3D" id="3.10.10.10">
    <property type="entry name" value="HIV Type 1 Reverse Transcriptase, subunit A, domain 1"/>
    <property type="match status" value="2"/>
</dbReference>
<feature type="domain" description="Reverse transcriptase" evidence="8">
    <location>
        <begin position="71"/>
        <end position="120"/>
    </location>
</feature>
<sequence length="154" mass="17695">KGLEPSRRHVHAIFLQKGPPIPKIRPYGYPHYQKTKIERLVGEMLAAGIIKPSISPYSSLVILVKKNMRGGGYHQIRMRMEDIEKTTFRTHEGHYEFLVMSFGLTNAPSTFQSLMNEGIRVVYIPYLSSNVQHFKGGFESIITTRRFEGEQEKV</sequence>
<keyword evidence="5" id="KW-0255">Endonuclease</keyword>
<gene>
    <name evidence="9" type="primary">pol</name>
    <name evidence="9" type="ORF">CR513_62610</name>
</gene>
<comment type="caution">
    <text evidence="9">The sequence shown here is derived from an EMBL/GenBank/DDBJ whole genome shotgun (WGS) entry which is preliminary data.</text>
</comment>
<dbReference type="Pfam" id="PF00078">
    <property type="entry name" value="RVT_1"/>
    <property type="match status" value="1"/>
</dbReference>
<dbReference type="GO" id="GO:0003964">
    <property type="term" value="F:RNA-directed DNA polymerase activity"/>
    <property type="evidence" value="ECO:0007669"/>
    <property type="project" value="UniProtKB-KW"/>
</dbReference>
<feature type="non-terminal residue" evidence="9">
    <location>
        <position position="1"/>
    </location>
</feature>
<keyword evidence="7" id="KW-0695">RNA-directed DNA polymerase</keyword>
<evidence type="ECO:0000313" key="10">
    <source>
        <dbReference type="Proteomes" id="UP000257109"/>
    </source>
</evidence>
<evidence type="ECO:0000256" key="4">
    <source>
        <dbReference type="ARBA" id="ARBA00022722"/>
    </source>
</evidence>
<dbReference type="FunFam" id="3.10.10.10:FF:000007">
    <property type="entry name" value="Retrovirus-related Pol polyprotein from transposon 17.6-like Protein"/>
    <property type="match status" value="1"/>
</dbReference>
<dbReference type="AlphaFoldDB" id="A0A371E035"/>
<keyword evidence="10" id="KW-1185">Reference proteome</keyword>
<dbReference type="OrthoDB" id="1428943at2759"/>
<dbReference type="InterPro" id="IPR053134">
    <property type="entry name" value="RNA-dir_DNA_polymerase"/>
</dbReference>
<dbReference type="Gene3D" id="3.30.70.270">
    <property type="match status" value="1"/>
</dbReference>
<dbReference type="InterPro" id="IPR043502">
    <property type="entry name" value="DNA/RNA_pol_sf"/>
</dbReference>
<dbReference type="PANTHER" id="PTHR24559:SF450">
    <property type="entry name" value="RNA-DIRECTED DNA POLYMERASE HOMOLOG"/>
    <property type="match status" value="1"/>
</dbReference>
<dbReference type="SUPFAM" id="SSF56672">
    <property type="entry name" value="DNA/RNA polymerases"/>
    <property type="match status" value="1"/>
</dbReference>
<organism evidence="9 10">
    <name type="scientific">Mucuna pruriens</name>
    <name type="common">Velvet bean</name>
    <name type="synonym">Dolichos pruriens</name>
    <dbReference type="NCBI Taxonomy" id="157652"/>
    <lineage>
        <taxon>Eukaryota</taxon>
        <taxon>Viridiplantae</taxon>
        <taxon>Streptophyta</taxon>
        <taxon>Embryophyta</taxon>
        <taxon>Tracheophyta</taxon>
        <taxon>Spermatophyta</taxon>
        <taxon>Magnoliopsida</taxon>
        <taxon>eudicotyledons</taxon>
        <taxon>Gunneridae</taxon>
        <taxon>Pentapetalae</taxon>
        <taxon>rosids</taxon>
        <taxon>fabids</taxon>
        <taxon>Fabales</taxon>
        <taxon>Fabaceae</taxon>
        <taxon>Papilionoideae</taxon>
        <taxon>50 kb inversion clade</taxon>
        <taxon>NPAAA clade</taxon>
        <taxon>indigoferoid/millettioid clade</taxon>
        <taxon>Phaseoleae</taxon>
        <taxon>Mucuna</taxon>
    </lineage>
</organism>
<evidence type="ECO:0000313" key="9">
    <source>
        <dbReference type="EMBL" id="RDX58101.1"/>
    </source>
</evidence>
<keyword evidence="1" id="KW-0645">Protease</keyword>
<evidence type="ECO:0000256" key="7">
    <source>
        <dbReference type="ARBA" id="ARBA00022918"/>
    </source>
</evidence>
<dbReference type="STRING" id="157652.A0A371E035"/>
<evidence type="ECO:0000256" key="6">
    <source>
        <dbReference type="ARBA" id="ARBA00022801"/>
    </source>
</evidence>
<keyword evidence="3" id="KW-0548">Nucleotidyltransferase</keyword>
<evidence type="ECO:0000256" key="1">
    <source>
        <dbReference type="ARBA" id="ARBA00022670"/>
    </source>
</evidence>
<evidence type="ECO:0000256" key="2">
    <source>
        <dbReference type="ARBA" id="ARBA00022679"/>
    </source>
</evidence>
<dbReference type="Proteomes" id="UP000257109">
    <property type="component" value="Unassembled WGS sequence"/>
</dbReference>
<evidence type="ECO:0000259" key="8">
    <source>
        <dbReference type="Pfam" id="PF00078"/>
    </source>
</evidence>
<keyword evidence="2" id="KW-0808">Transferase</keyword>
<keyword evidence="6" id="KW-0378">Hydrolase</keyword>